<dbReference type="RefSeq" id="WP_182218758.1">
    <property type="nucleotide sequence ID" value="NZ_JACEZS010000011.1"/>
</dbReference>
<dbReference type="InterPro" id="IPR008915">
    <property type="entry name" value="Peptidase_M50"/>
</dbReference>
<evidence type="ECO:0000313" key="9">
    <source>
        <dbReference type="EMBL" id="MBA5606557.1"/>
    </source>
</evidence>
<dbReference type="Pfam" id="PF02163">
    <property type="entry name" value="Peptidase_M50"/>
    <property type="match status" value="1"/>
</dbReference>
<reference evidence="9 10" key="1">
    <citation type="submission" date="2020-07" db="EMBL/GenBank/DDBJ databases">
        <title>Novel species isolated from subtropical streams in China.</title>
        <authorList>
            <person name="Lu H."/>
        </authorList>
    </citation>
    <scope>NUCLEOTIDE SEQUENCE [LARGE SCALE GENOMIC DNA]</scope>
    <source>
        <strain evidence="9 10">FT3S</strain>
    </source>
</reference>
<evidence type="ECO:0000256" key="1">
    <source>
        <dbReference type="ARBA" id="ARBA00001947"/>
    </source>
</evidence>
<comment type="cofactor">
    <cofactor evidence="1">
        <name>Zn(2+)</name>
        <dbReference type="ChEBI" id="CHEBI:29105"/>
    </cofactor>
</comment>
<gene>
    <name evidence="9" type="ORF">H3H36_14465</name>
</gene>
<sequence length="420" mass="46651">MASTYCLNPTVTLELTNSPSSEKRRYLLSTNGRQYYVDAAVGDIVAGLQSNQDPDDIFGSVTRQFRITREAFDELLNVKLPAMGVLQSPHPAGMRASPADPESITFLFHLMPRALAGRLAGGAAALFSRPAAAVTLLAALAILAVALTTGKLSLLALESMIAAPASFTAAQYGQLYLILFAAAVIHELGHLSAAKRFNCEIDRINVGAYLIFPVFYVNMSNTWKLSARQRIVVNLGGMYFQFIYTIALLLFAQYSASPLVMYAFYTSLYIILVNLNPFLKFDGYWVYGDYFDIINLRQQHLKLLGQFMHSAPGKWIAIYRAAWQANAGLAAYVVGATLFLTYFACMLAQFLLQFLVDFPGKWDELTGAMRQSNDIWGNVDAFTHLAYQCFLLFAFAMIARRTLSFLVSAWRYGHDGARQQ</sequence>
<dbReference type="AlphaFoldDB" id="A0A7W2I7G9"/>
<feature type="transmembrane region" description="Helical" evidence="7">
    <location>
        <begin position="169"/>
        <end position="189"/>
    </location>
</feature>
<keyword evidence="4 7" id="KW-0812">Transmembrane</keyword>
<evidence type="ECO:0000256" key="2">
    <source>
        <dbReference type="ARBA" id="ARBA00004141"/>
    </source>
</evidence>
<evidence type="ECO:0000313" key="10">
    <source>
        <dbReference type="Proteomes" id="UP000566711"/>
    </source>
</evidence>
<keyword evidence="6 7" id="KW-0472">Membrane</keyword>
<name>A0A7W2I7G9_9BURK</name>
<feature type="transmembrane region" description="Helical" evidence="7">
    <location>
        <begin position="375"/>
        <end position="398"/>
    </location>
</feature>
<keyword evidence="10" id="KW-1185">Reference proteome</keyword>
<protein>
    <recommendedName>
        <fullName evidence="8">Peptidase M50 domain-containing protein</fullName>
    </recommendedName>
</protein>
<feature type="domain" description="Peptidase M50" evidence="8">
    <location>
        <begin position="176"/>
        <end position="253"/>
    </location>
</feature>
<feature type="transmembrane region" description="Helical" evidence="7">
    <location>
        <begin position="133"/>
        <end position="157"/>
    </location>
</feature>
<dbReference type="Proteomes" id="UP000566711">
    <property type="component" value="Unassembled WGS sequence"/>
</dbReference>
<feature type="transmembrane region" description="Helical" evidence="7">
    <location>
        <begin position="231"/>
        <end position="253"/>
    </location>
</feature>
<evidence type="ECO:0000256" key="4">
    <source>
        <dbReference type="ARBA" id="ARBA00022692"/>
    </source>
</evidence>
<dbReference type="EMBL" id="JACEZS010000011">
    <property type="protein sequence ID" value="MBA5606557.1"/>
    <property type="molecule type" value="Genomic_DNA"/>
</dbReference>
<comment type="caution">
    <text evidence="9">The sequence shown here is derived from an EMBL/GenBank/DDBJ whole genome shotgun (WGS) entry which is preliminary data.</text>
</comment>
<comment type="similarity">
    <text evidence="3">Belongs to the peptidase M50B family.</text>
</comment>
<keyword evidence="5 7" id="KW-1133">Transmembrane helix</keyword>
<organism evidence="9 10">
    <name type="scientific">Rugamonas fusca</name>
    <dbReference type="NCBI Taxonomy" id="2758568"/>
    <lineage>
        <taxon>Bacteria</taxon>
        <taxon>Pseudomonadati</taxon>
        <taxon>Pseudomonadota</taxon>
        <taxon>Betaproteobacteria</taxon>
        <taxon>Burkholderiales</taxon>
        <taxon>Oxalobacteraceae</taxon>
        <taxon>Telluria group</taxon>
        <taxon>Rugamonas</taxon>
    </lineage>
</organism>
<feature type="transmembrane region" description="Helical" evidence="7">
    <location>
        <begin position="329"/>
        <end position="355"/>
    </location>
</feature>
<dbReference type="GO" id="GO:0016020">
    <property type="term" value="C:membrane"/>
    <property type="evidence" value="ECO:0007669"/>
    <property type="project" value="UniProtKB-SubCell"/>
</dbReference>
<evidence type="ECO:0000256" key="5">
    <source>
        <dbReference type="ARBA" id="ARBA00022989"/>
    </source>
</evidence>
<evidence type="ECO:0000259" key="8">
    <source>
        <dbReference type="Pfam" id="PF02163"/>
    </source>
</evidence>
<evidence type="ECO:0000256" key="7">
    <source>
        <dbReference type="SAM" id="Phobius"/>
    </source>
</evidence>
<proteinExistence type="inferred from homology"/>
<feature type="transmembrane region" description="Helical" evidence="7">
    <location>
        <begin position="259"/>
        <end position="279"/>
    </location>
</feature>
<evidence type="ECO:0000256" key="6">
    <source>
        <dbReference type="ARBA" id="ARBA00023136"/>
    </source>
</evidence>
<evidence type="ECO:0000256" key="3">
    <source>
        <dbReference type="ARBA" id="ARBA00007931"/>
    </source>
</evidence>
<accession>A0A7W2I7G9</accession>
<dbReference type="GO" id="GO:0006508">
    <property type="term" value="P:proteolysis"/>
    <property type="evidence" value="ECO:0007669"/>
    <property type="project" value="InterPro"/>
</dbReference>
<comment type="subcellular location">
    <subcellularLocation>
        <location evidence="2">Membrane</location>
        <topology evidence="2">Multi-pass membrane protein</topology>
    </subcellularLocation>
</comment>